<feature type="region of interest" description="Disordered" evidence="1">
    <location>
        <begin position="245"/>
        <end position="279"/>
    </location>
</feature>
<dbReference type="GeneID" id="20353606"/>
<keyword evidence="4" id="KW-1185">Reference proteome</keyword>
<reference evidence="4" key="1">
    <citation type="submission" date="2010-07" db="EMBL/GenBank/DDBJ databases">
        <title>The genome sequence of Gaeumannomyces graminis var. tritici strain R3-111a-1.</title>
        <authorList>
            <consortium name="The Broad Institute Genome Sequencing Platform"/>
            <person name="Ma L.-J."/>
            <person name="Dead R."/>
            <person name="Young S."/>
            <person name="Zeng Q."/>
            <person name="Koehrsen M."/>
            <person name="Alvarado L."/>
            <person name="Berlin A."/>
            <person name="Chapman S.B."/>
            <person name="Chen Z."/>
            <person name="Freedman E."/>
            <person name="Gellesch M."/>
            <person name="Goldberg J."/>
            <person name="Griggs A."/>
            <person name="Gujja S."/>
            <person name="Heilman E.R."/>
            <person name="Heiman D."/>
            <person name="Hepburn T."/>
            <person name="Howarth C."/>
            <person name="Jen D."/>
            <person name="Larson L."/>
            <person name="Mehta T."/>
            <person name="Neiman D."/>
            <person name="Pearson M."/>
            <person name="Roberts A."/>
            <person name="Saif S."/>
            <person name="Shea T."/>
            <person name="Shenoy N."/>
            <person name="Sisk P."/>
            <person name="Stolte C."/>
            <person name="Sykes S."/>
            <person name="Walk T."/>
            <person name="White J."/>
            <person name="Yandava C."/>
            <person name="Haas B."/>
            <person name="Nusbaum C."/>
            <person name="Birren B."/>
        </authorList>
    </citation>
    <scope>NUCLEOTIDE SEQUENCE [LARGE SCALE GENOMIC DNA]</scope>
    <source>
        <strain evidence="4">R3-111a-1</strain>
    </source>
</reference>
<sequence length="279" mass="30106">MDPMGAFGVAANVAQLLSIVGPTVKILWGVVSLLRNRPPSFHQHQRNIELLLMVVDSVDWQAFLLSGTDRHITSLLIDISALAVRVSNEARKRYSFLSAFLFGSARHSTLLGLVQALEARTSILHLLLNHHTYRILSDIQSRLYGFQGAPLRSLEKAETRSSTLEISTTDSGDIRYCTVEREERAGRAGVQTSNRVPVQDNRVYSQVGLATLASLAAGAASIAAGQVAIVLVCRDPRAAFGGARAGLGPGTVSRRAPPTLPSLRDVDEMTEKEGEGLSP</sequence>
<reference evidence="3" key="5">
    <citation type="submission" date="2018-04" db="UniProtKB">
        <authorList>
            <consortium name="EnsemblFungi"/>
        </authorList>
    </citation>
    <scope>IDENTIFICATION</scope>
    <source>
        <strain evidence="3">R3-111a-1</strain>
    </source>
</reference>
<evidence type="ECO:0000313" key="2">
    <source>
        <dbReference type="EMBL" id="EJT69529.1"/>
    </source>
</evidence>
<dbReference type="RefSeq" id="XP_009229314.1">
    <property type="nucleotide sequence ID" value="XM_009231050.1"/>
</dbReference>
<dbReference type="VEuPathDB" id="FungiDB:GGTG_13148"/>
<reference evidence="2" key="2">
    <citation type="submission" date="2010-07" db="EMBL/GenBank/DDBJ databases">
        <authorList>
            <consortium name="The Broad Institute Genome Sequencing Platform"/>
            <consortium name="Broad Institute Genome Sequencing Center for Infectious Disease"/>
            <person name="Ma L.-J."/>
            <person name="Dead R."/>
            <person name="Young S."/>
            <person name="Zeng Q."/>
            <person name="Koehrsen M."/>
            <person name="Alvarado L."/>
            <person name="Berlin A."/>
            <person name="Chapman S.B."/>
            <person name="Chen Z."/>
            <person name="Freedman E."/>
            <person name="Gellesch M."/>
            <person name="Goldberg J."/>
            <person name="Griggs A."/>
            <person name="Gujja S."/>
            <person name="Heilman E.R."/>
            <person name="Heiman D."/>
            <person name="Hepburn T."/>
            <person name="Howarth C."/>
            <person name="Jen D."/>
            <person name="Larson L."/>
            <person name="Mehta T."/>
            <person name="Neiman D."/>
            <person name="Pearson M."/>
            <person name="Roberts A."/>
            <person name="Saif S."/>
            <person name="Shea T."/>
            <person name="Shenoy N."/>
            <person name="Sisk P."/>
            <person name="Stolte C."/>
            <person name="Sykes S."/>
            <person name="Walk T."/>
            <person name="White J."/>
            <person name="Yandava C."/>
            <person name="Haas B."/>
            <person name="Nusbaum C."/>
            <person name="Birren B."/>
        </authorList>
    </citation>
    <scope>NUCLEOTIDE SEQUENCE</scope>
    <source>
        <strain evidence="2">R3-111a-1</strain>
    </source>
</reference>
<evidence type="ECO:0000313" key="3">
    <source>
        <dbReference type="EnsemblFungi" id="EJT69529"/>
    </source>
</evidence>
<evidence type="ECO:0000256" key="1">
    <source>
        <dbReference type="SAM" id="MobiDB-lite"/>
    </source>
</evidence>
<accession>J3PI17</accession>
<proteinExistence type="predicted"/>
<name>J3PI17_GAET3</name>
<dbReference type="Proteomes" id="UP000006039">
    <property type="component" value="Unassembled WGS sequence"/>
</dbReference>
<dbReference type="AlphaFoldDB" id="J3PI17"/>
<dbReference type="HOGENOM" id="CLU_997631_0_0_1"/>
<gene>
    <name evidence="3" type="primary">20353606</name>
    <name evidence="2" type="ORF">GGTG_13148</name>
</gene>
<protein>
    <submittedName>
        <fullName evidence="2 3">Uncharacterized protein</fullName>
    </submittedName>
</protein>
<organism evidence="2">
    <name type="scientific">Gaeumannomyces tritici (strain R3-111a-1)</name>
    <name type="common">Wheat and barley take-all root rot fungus</name>
    <name type="synonym">Gaeumannomyces graminis var. tritici</name>
    <dbReference type="NCBI Taxonomy" id="644352"/>
    <lineage>
        <taxon>Eukaryota</taxon>
        <taxon>Fungi</taxon>
        <taxon>Dikarya</taxon>
        <taxon>Ascomycota</taxon>
        <taxon>Pezizomycotina</taxon>
        <taxon>Sordariomycetes</taxon>
        <taxon>Sordariomycetidae</taxon>
        <taxon>Magnaporthales</taxon>
        <taxon>Magnaporthaceae</taxon>
        <taxon>Gaeumannomyces</taxon>
    </lineage>
</organism>
<reference evidence="3" key="4">
    <citation type="journal article" date="2015" name="G3 (Bethesda)">
        <title>Genome sequences of three phytopathogenic species of the Magnaporthaceae family of fungi.</title>
        <authorList>
            <person name="Okagaki L.H."/>
            <person name="Nunes C.C."/>
            <person name="Sailsbery J."/>
            <person name="Clay B."/>
            <person name="Brown D."/>
            <person name="John T."/>
            <person name="Oh Y."/>
            <person name="Young N."/>
            <person name="Fitzgerald M."/>
            <person name="Haas B.J."/>
            <person name="Zeng Q."/>
            <person name="Young S."/>
            <person name="Adiconis X."/>
            <person name="Fan L."/>
            <person name="Levin J.Z."/>
            <person name="Mitchell T.K."/>
            <person name="Okubara P.A."/>
            <person name="Farman M.L."/>
            <person name="Kohn L.M."/>
            <person name="Birren B."/>
            <person name="Ma L.-J."/>
            <person name="Dean R.A."/>
        </authorList>
    </citation>
    <scope>NUCLEOTIDE SEQUENCE</scope>
    <source>
        <strain evidence="3">R3-111a-1</strain>
    </source>
</reference>
<dbReference type="EMBL" id="GL385404">
    <property type="protein sequence ID" value="EJT69529.1"/>
    <property type="molecule type" value="Genomic_DNA"/>
</dbReference>
<dbReference type="EnsemblFungi" id="EJT69529">
    <property type="protein sequence ID" value="EJT69529"/>
    <property type="gene ID" value="GGTG_13148"/>
</dbReference>
<evidence type="ECO:0000313" key="4">
    <source>
        <dbReference type="Proteomes" id="UP000006039"/>
    </source>
</evidence>
<reference evidence="2" key="3">
    <citation type="submission" date="2010-09" db="EMBL/GenBank/DDBJ databases">
        <title>Annotation of Gaeumannomyces graminis var. tritici R3-111a-1.</title>
        <authorList>
            <consortium name="The Broad Institute Genome Sequencing Platform"/>
            <person name="Ma L.-J."/>
            <person name="Dead R."/>
            <person name="Young S.K."/>
            <person name="Zeng Q."/>
            <person name="Gargeya S."/>
            <person name="Fitzgerald M."/>
            <person name="Haas B."/>
            <person name="Abouelleil A."/>
            <person name="Alvarado L."/>
            <person name="Arachchi H.M."/>
            <person name="Berlin A."/>
            <person name="Brown A."/>
            <person name="Chapman S.B."/>
            <person name="Chen Z."/>
            <person name="Dunbar C."/>
            <person name="Freedman E."/>
            <person name="Gearin G."/>
            <person name="Gellesch M."/>
            <person name="Goldberg J."/>
            <person name="Griggs A."/>
            <person name="Gujja S."/>
            <person name="Heiman D."/>
            <person name="Howarth C."/>
            <person name="Larson L."/>
            <person name="Lui A."/>
            <person name="MacDonald P.J.P."/>
            <person name="Mehta T."/>
            <person name="Montmayeur A."/>
            <person name="Murphy C."/>
            <person name="Neiman D."/>
            <person name="Pearson M."/>
            <person name="Priest M."/>
            <person name="Roberts A."/>
            <person name="Saif S."/>
            <person name="Shea T."/>
            <person name="Shenoy N."/>
            <person name="Sisk P."/>
            <person name="Stolte C."/>
            <person name="Sykes S."/>
            <person name="Yandava C."/>
            <person name="Wortman J."/>
            <person name="Nusbaum C."/>
            <person name="Birren B."/>
        </authorList>
    </citation>
    <scope>NUCLEOTIDE SEQUENCE</scope>
    <source>
        <strain evidence="2">R3-111a-1</strain>
    </source>
</reference>
<feature type="compositionally biased region" description="Basic and acidic residues" evidence="1">
    <location>
        <begin position="264"/>
        <end position="279"/>
    </location>
</feature>